<evidence type="ECO:0000256" key="5">
    <source>
        <dbReference type="ARBA" id="ARBA00023043"/>
    </source>
</evidence>
<dbReference type="PANTHER" id="PTHR24186">
    <property type="entry name" value="PROTEIN PHOSPHATASE 1 REGULATORY SUBUNIT"/>
    <property type="match status" value="1"/>
</dbReference>
<dbReference type="EMBL" id="JAUESC010000381">
    <property type="protein sequence ID" value="KAK0589664.1"/>
    <property type="molecule type" value="Genomic_DNA"/>
</dbReference>
<feature type="repeat" description="ANK" evidence="7">
    <location>
        <begin position="506"/>
        <end position="539"/>
    </location>
</feature>
<keyword evidence="5 7" id="KW-0040">ANK repeat</keyword>
<dbReference type="Proteomes" id="UP001168877">
    <property type="component" value="Unassembled WGS sequence"/>
</dbReference>
<dbReference type="InterPro" id="IPR002110">
    <property type="entry name" value="Ankyrin_rpt"/>
</dbReference>
<dbReference type="GO" id="GO:0005886">
    <property type="term" value="C:plasma membrane"/>
    <property type="evidence" value="ECO:0007669"/>
    <property type="project" value="TreeGrafter"/>
</dbReference>
<comment type="caution">
    <text evidence="11">The sequence shown here is derived from an EMBL/GenBank/DDBJ whole genome shotgun (WGS) entry which is preliminary data.</text>
</comment>
<reference evidence="11" key="2">
    <citation type="submission" date="2023-06" db="EMBL/GenBank/DDBJ databases">
        <authorList>
            <person name="Swenson N.G."/>
            <person name="Wegrzyn J.L."/>
            <person name="Mcevoy S.L."/>
        </authorList>
    </citation>
    <scope>NUCLEOTIDE SEQUENCE</scope>
    <source>
        <strain evidence="11">NS2018</strain>
        <tissue evidence="11">Leaf</tissue>
    </source>
</reference>
<keyword evidence="4 9" id="KW-1133">Transmembrane helix</keyword>
<evidence type="ECO:0000313" key="12">
    <source>
        <dbReference type="Proteomes" id="UP001168877"/>
    </source>
</evidence>
<feature type="repeat" description="ANK" evidence="7">
    <location>
        <begin position="436"/>
        <end position="463"/>
    </location>
</feature>
<evidence type="ECO:0000256" key="7">
    <source>
        <dbReference type="PROSITE-ProRule" id="PRU00023"/>
    </source>
</evidence>
<dbReference type="Pfam" id="PF13962">
    <property type="entry name" value="PGG"/>
    <property type="match status" value="1"/>
</dbReference>
<keyword evidence="2 9" id="KW-0812">Transmembrane</keyword>
<dbReference type="PANTHER" id="PTHR24186:SF46">
    <property type="entry name" value="PROTEIN ACCELERATED CELL DEATH 6-LIKE"/>
    <property type="match status" value="1"/>
</dbReference>
<dbReference type="PROSITE" id="PS50297">
    <property type="entry name" value="ANK_REP_REGION"/>
    <property type="match status" value="2"/>
</dbReference>
<keyword evidence="12" id="KW-1185">Reference proteome</keyword>
<evidence type="ECO:0000313" key="11">
    <source>
        <dbReference type="EMBL" id="KAK0589664.1"/>
    </source>
</evidence>
<dbReference type="InterPro" id="IPR026961">
    <property type="entry name" value="PGG_dom"/>
</dbReference>
<feature type="domain" description="PGG" evidence="10">
    <location>
        <begin position="626"/>
        <end position="735"/>
    </location>
</feature>
<accession>A0AA39SIP2</accession>
<name>A0AA39SIP2_ACESA</name>
<feature type="repeat" description="ANK" evidence="7">
    <location>
        <begin position="401"/>
        <end position="433"/>
    </location>
</feature>
<evidence type="ECO:0000256" key="9">
    <source>
        <dbReference type="SAM" id="Phobius"/>
    </source>
</evidence>
<evidence type="ECO:0000256" key="3">
    <source>
        <dbReference type="ARBA" id="ARBA00022737"/>
    </source>
</evidence>
<dbReference type="Gene3D" id="1.25.40.20">
    <property type="entry name" value="Ankyrin repeat-containing domain"/>
    <property type="match status" value="2"/>
</dbReference>
<feature type="compositionally biased region" description="Basic and acidic residues" evidence="8">
    <location>
        <begin position="787"/>
        <end position="807"/>
    </location>
</feature>
<feature type="transmembrane region" description="Helical" evidence="9">
    <location>
        <begin position="679"/>
        <end position="705"/>
    </location>
</feature>
<evidence type="ECO:0000256" key="8">
    <source>
        <dbReference type="SAM" id="MobiDB-lite"/>
    </source>
</evidence>
<dbReference type="PROSITE" id="PS50088">
    <property type="entry name" value="ANK_REPEAT"/>
    <property type="match status" value="3"/>
</dbReference>
<evidence type="ECO:0000256" key="2">
    <source>
        <dbReference type="ARBA" id="ARBA00022692"/>
    </source>
</evidence>
<reference evidence="11" key="1">
    <citation type="journal article" date="2022" name="Plant J.">
        <title>Strategies of tolerance reflected in two North American maple genomes.</title>
        <authorList>
            <person name="McEvoy S.L."/>
            <person name="Sezen U.U."/>
            <person name="Trouern-Trend A."/>
            <person name="McMahon S.M."/>
            <person name="Schaberg P.G."/>
            <person name="Yang J."/>
            <person name="Wegrzyn J.L."/>
            <person name="Swenson N.G."/>
        </authorList>
    </citation>
    <scope>NUCLEOTIDE SEQUENCE</scope>
    <source>
        <strain evidence="11">NS2018</strain>
    </source>
</reference>
<dbReference type="InterPro" id="IPR036770">
    <property type="entry name" value="Ankyrin_rpt-contain_sf"/>
</dbReference>
<keyword evidence="6 9" id="KW-0472">Membrane</keyword>
<gene>
    <name evidence="11" type="ORF">LWI29_016987</name>
</gene>
<protein>
    <recommendedName>
        <fullName evidence="10">PGG domain-containing protein</fullName>
    </recommendedName>
</protein>
<keyword evidence="3" id="KW-0677">Repeat</keyword>
<dbReference type="SMART" id="SM00248">
    <property type="entry name" value="ANK"/>
    <property type="match status" value="9"/>
</dbReference>
<proteinExistence type="predicted"/>
<feature type="compositionally biased region" description="Low complexity" evidence="8">
    <location>
        <begin position="1"/>
        <end position="67"/>
    </location>
</feature>
<feature type="region of interest" description="Disordered" evidence="8">
    <location>
        <begin position="771"/>
        <end position="807"/>
    </location>
</feature>
<feature type="transmembrane region" description="Helical" evidence="9">
    <location>
        <begin position="711"/>
        <end position="736"/>
    </location>
</feature>
<dbReference type="AlphaFoldDB" id="A0AA39SIP2"/>
<dbReference type="SUPFAM" id="SSF48403">
    <property type="entry name" value="Ankyrin repeat"/>
    <property type="match status" value="2"/>
</dbReference>
<dbReference type="Pfam" id="PF12796">
    <property type="entry name" value="Ank_2"/>
    <property type="match status" value="3"/>
</dbReference>
<comment type="subcellular location">
    <subcellularLocation>
        <location evidence="1">Membrane</location>
        <topology evidence="1">Multi-pass membrane protein</topology>
    </subcellularLocation>
</comment>
<evidence type="ECO:0000256" key="1">
    <source>
        <dbReference type="ARBA" id="ARBA00004141"/>
    </source>
</evidence>
<sequence>MPSSSSSHMPSITSPSPSISPVPTTHEFRPQSVSSPDQNSSSSIPSFPLPTLSDSHISSQSQSNKSSVPRPIESSVPPLGDNSSSNNVHAADITQVNNSNHVVLASDTRGAPPSSKVIKCGISQVVSYKILYYCYKSIIKSKKTIELLHCLVSSVIAKFVSLRAYLFPESMEPAHFEAVLKGDVTCFPFCDINKQDLSEIFDKVSPLGNSLLHVASSSGQLHITKLIATNFTDLITKKNSEGDTALHFAVRAEEFGTMKELINSAKQAPSKSTAIDSLLKIQNHKGNTALHEALLVLMESKKRTSTVDTLVVSMVCHLVSTDPEVSYYPNNTDESPLYLAIKLGNKDILDYILRALPQTDRLIDKLKGRSPVHVAIKQKNLDILKVIKEQKEELLSLLDEEENTALHCAASTGDLEGVHYLLKIDSNGSVVKRNKEGLYPLHLACENGHVKVMKELFKKWPDVTEFLCNKGRNILHFAAKSGNEIAVRCILNEKGMDKLVNKMDKDGNTPFHLAALHGHSMVVVALLWDKHSKPDLVNYRGLTAYDACKSSVLDENQRRIDGNLEAYEENSEKANEFQKMMTLAILYMYHELYRRLCIRCGRHYILSTKSSVIIKSIKSKVGLSKQELNNRIHYLIVVAALITGASFSGFLQMPFSGDRVNSNSADNWKKKYGFEKWKLGSFMFANMLAMNLSITAALTLCLALLVDNNLAAILVWVAFVLLELALSTIGTAFWWATEIRCQTYKSFYFNPDDVGLMLPIDSVTTVFINQTDPPPPPLSETKSTHHQSREKEKRRPAAGREREEKIDSGTHLLRSSLSSPTATVKREEEIDSGKRQFGWLRSPRLGHRRSKGWCRRWWLGLEDEMDRWWWWNRFEFDFFLDSGLS</sequence>
<organism evidence="11 12">
    <name type="scientific">Acer saccharum</name>
    <name type="common">Sugar maple</name>
    <dbReference type="NCBI Taxonomy" id="4024"/>
    <lineage>
        <taxon>Eukaryota</taxon>
        <taxon>Viridiplantae</taxon>
        <taxon>Streptophyta</taxon>
        <taxon>Embryophyta</taxon>
        <taxon>Tracheophyta</taxon>
        <taxon>Spermatophyta</taxon>
        <taxon>Magnoliopsida</taxon>
        <taxon>eudicotyledons</taxon>
        <taxon>Gunneridae</taxon>
        <taxon>Pentapetalae</taxon>
        <taxon>rosids</taxon>
        <taxon>malvids</taxon>
        <taxon>Sapindales</taxon>
        <taxon>Sapindaceae</taxon>
        <taxon>Hippocastanoideae</taxon>
        <taxon>Acereae</taxon>
        <taxon>Acer</taxon>
    </lineage>
</organism>
<feature type="region of interest" description="Disordered" evidence="8">
    <location>
        <begin position="1"/>
        <end position="87"/>
    </location>
</feature>
<evidence type="ECO:0000256" key="6">
    <source>
        <dbReference type="ARBA" id="ARBA00023136"/>
    </source>
</evidence>
<evidence type="ECO:0000259" key="10">
    <source>
        <dbReference type="Pfam" id="PF13962"/>
    </source>
</evidence>
<evidence type="ECO:0000256" key="4">
    <source>
        <dbReference type="ARBA" id="ARBA00022989"/>
    </source>
</evidence>